<dbReference type="NCBIfam" id="TIGR04335">
    <property type="entry name" value="AmmeMemoSam_A"/>
    <property type="match status" value="1"/>
</dbReference>
<dbReference type="PANTHER" id="PTHR13016">
    <property type="entry name" value="AMMECR1 HOMOLOG"/>
    <property type="match status" value="1"/>
</dbReference>
<name>A0A0N7JCS6_9CREN</name>
<gene>
    <name evidence="4" type="ORF">Pdsh_07385</name>
    <name evidence="3" type="ORF">Pyrde_0167</name>
</gene>
<dbReference type="NCBIfam" id="TIGR00296">
    <property type="entry name" value="TIGR00296 family protein"/>
    <property type="match status" value="1"/>
</dbReference>
<dbReference type="HAMAP" id="MF_00645">
    <property type="entry name" value="AMMECR1"/>
    <property type="match status" value="1"/>
</dbReference>
<dbReference type="STRING" id="1273541.Pyrde_0167"/>
<reference evidence="4 6" key="2">
    <citation type="submission" date="2017-05" db="EMBL/GenBank/DDBJ databases">
        <title>The draft genome of the hyperthermophilic archaeon 'Pyrodictium delaneyi strain Hulk', an iron and nitrate reducer, reveals the capacity for sulfate reduction.</title>
        <authorList>
            <person name="Demey L.M."/>
            <person name="Miller C."/>
            <person name="Manzella M."/>
            <person name="Reguera G."/>
            <person name="Kashefi K."/>
        </authorList>
    </citation>
    <scope>NUCLEOTIDE SEQUENCE [LARGE SCALE GENOMIC DNA]</scope>
    <source>
        <strain evidence="4 6">Hulk</strain>
    </source>
</reference>
<dbReference type="Gene3D" id="3.30.700.20">
    <property type="entry name" value="Hypothetical protein ph0010, domain 1"/>
    <property type="match status" value="1"/>
</dbReference>
<dbReference type="InterPro" id="IPR027485">
    <property type="entry name" value="AMMECR1_N"/>
</dbReference>
<evidence type="ECO:0000313" key="4">
    <source>
        <dbReference type="EMBL" id="OWJ54300.1"/>
    </source>
</evidence>
<dbReference type="AlphaFoldDB" id="A0A0N7JCS6"/>
<dbReference type="SUPFAM" id="SSF143447">
    <property type="entry name" value="AMMECR1-like"/>
    <property type="match status" value="1"/>
</dbReference>
<protein>
    <recommendedName>
        <fullName evidence="1">Protein Pdsh_07385</fullName>
    </recommendedName>
</protein>
<dbReference type="PATRIC" id="fig|1273541.4.peg.175"/>
<evidence type="ECO:0000313" key="3">
    <source>
        <dbReference type="EMBL" id="ALL00217.1"/>
    </source>
</evidence>
<dbReference type="PROSITE" id="PS51112">
    <property type="entry name" value="AMMECR1"/>
    <property type="match status" value="1"/>
</dbReference>
<dbReference type="KEGG" id="pdl:Pyrde_0167"/>
<dbReference type="EMBL" id="NCQP01000006">
    <property type="protein sequence ID" value="OWJ54300.1"/>
    <property type="molecule type" value="Genomic_DNA"/>
</dbReference>
<organism evidence="3 5">
    <name type="scientific">Pyrodictium delaneyi</name>
    <dbReference type="NCBI Taxonomy" id="1273541"/>
    <lineage>
        <taxon>Archaea</taxon>
        <taxon>Thermoproteota</taxon>
        <taxon>Thermoprotei</taxon>
        <taxon>Desulfurococcales</taxon>
        <taxon>Pyrodictiaceae</taxon>
        <taxon>Pyrodictium</taxon>
    </lineage>
</organism>
<dbReference type="InterPro" id="IPR036071">
    <property type="entry name" value="AMMECR1_dom_sf"/>
</dbReference>
<feature type="domain" description="AMMECR1" evidence="2">
    <location>
        <begin position="13"/>
        <end position="207"/>
    </location>
</feature>
<evidence type="ECO:0000313" key="6">
    <source>
        <dbReference type="Proteomes" id="UP000196694"/>
    </source>
</evidence>
<dbReference type="Gene3D" id="3.30.1490.150">
    <property type="entry name" value="Hypothetical protein ph0010, domain 2"/>
    <property type="match status" value="1"/>
</dbReference>
<dbReference type="PANTHER" id="PTHR13016:SF0">
    <property type="entry name" value="AMME SYNDROME CANDIDATE GENE 1 PROTEIN"/>
    <property type="match status" value="1"/>
</dbReference>
<dbReference type="RefSeq" id="WP_055407405.1">
    <property type="nucleotide sequence ID" value="NZ_CP013011.1"/>
</dbReference>
<evidence type="ECO:0000259" key="2">
    <source>
        <dbReference type="PROSITE" id="PS51112"/>
    </source>
</evidence>
<dbReference type="GeneID" id="26098493"/>
<dbReference type="InterPro" id="IPR023472">
    <property type="entry name" value="Uncharacterised_MJ0810"/>
</dbReference>
<dbReference type="InterPro" id="IPR023473">
    <property type="entry name" value="AMMECR1"/>
</dbReference>
<reference evidence="3 5" key="1">
    <citation type="submission" date="2015-10" db="EMBL/GenBank/DDBJ databases">
        <title>Complete genome sequence of hyperthermophilic archaeon Pyrodictium delaneyi Su06.</title>
        <authorList>
            <person name="Jung J.-H."/>
            <person name="Lin J."/>
            <person name="Holden J.F."/>
            <person name="Park C.-S."/>
        </authorList>
    </citation>
    <scope>NUCLEOTIDE SEQUENCE [LARGE SCALE GENOMIC DNA]</scope>
    <source>
        <strain evidence="3 5">Su06</strain>
    </source>
</reference>
<dbReference type="Proteomes" id="UP000058613">
    <property type="component" value="Chromosome"/>
</dbReference>
<dbReference type="Pfam" id="PF01871">
    <property type="entry name" value="AMMECR1"/>
    <property type="match status" value="1"/>
</dbReference>
<sequence length="224" mass="25679">MREQVRPEELSYGEGAYLVKLARQSVEYYFRHGKRMPVPSDAPPKLLRPGAAFVTITTYYGPESRELRGCIGYVQPVKSLVETVIDVAIEAAFNDPRFPPLNQDELARVTFEVSVLGPLERLPREPAKRPGSFTIGRHGLVARRGFFQGLLLPEVPVEYLWDEETFLAETCVKAGMPPSCWLDPETEFYRFSGRAWREKIPLGEIEERDLAEEYQQLLQRYLRG</sequence>
<accession>A0A0N7JCS6</accession>
<proteinExistence type="inferred from homology"/>
<dbReference type="EMBL" id="CP013011">
    <property type="protein sequence ID" value="ALL00217.1"/>
    <property type="molecule type" value="Genomic_DNA"/>
</dbReference>
<evidence type="ECO:0000256" key="1">
    <source>
        <dbReference type="HAMAP-Rule" id="MF_00645"/>
    </source>
</evidence>
<keyword evidence="6" id="KW-1185">Reference proteome</keyword>
<dbReference type="InterPro" id="IPR027623">
    <property type="entry name" value="AmmeMemoSam_A"/>
</dbReference>
<dbReference type="OrthoDB" id="25187at2157"/>
<dbReference type="Proteomes" id="UP000196694">
    <property type="component" value="Unassembled WGS sequence"/>
</dbReference>
<evidence type="ECO:0000313" key="5">
    <source>
        <dbReference type="Proteomes" id="UP000058613"/>
    </source>
</evidence>
<dbReference type="InterPro" id="IPR002733">
    <property type="entry name" value="AMMECR1_domain"/>
</dbReference>